<evidence type="ECO:0000256" key="12">
    <source>
        <dbReference type="SAM" id="Coils"/>
    </source>
</evidence>
<evidence type="ECO:0000256" key="13">
    <source>
        <dbReference type="SAM" id="Phobius"/>
    </source>
</evidence>
<comment type="catalytic activity">
    <reaction evidence="1">
        <text>ATP + protein L-histidine = ADP + protein N-phospho-L-histidine.</text>
        <dbReference type="EC" id="2.7.13.3"/>
    </reaction>
</comment>
<dbReference type="Pfam" id="PF00072">
    <property type="entry name" value="Response_reg"/>
    <property type="match status" value="1"/>
</dbReference>
<feature type="domain" description="PAC" evidence="18">
    <location>
        <begin position="381"/>
        <end position="433"/>
    </location>
</feature>
<evidence type="ECO:0000259" key="16">
    <source>
        <dbReference type="PROSITE" id="PS50110"/>
    </source>
</evidence>
<dbReference type="InterPro" id="IPR003661">
    <property type="entry name" value="HisK_dim/P_dom"/>
</dbReference>
<evidence type="ECO:0000259" key="15">
    <source>
        <dbReference type="PROSITE" id="PS50109"/>
    </source>
</evidence>
<dbReference type="SMART" id="SM00387">
    <property type="entry name" value="HATPase_c"/>
    <property type="match status" value="1"/>
</dbReference>
<dbReference type="GO" id="GO:0000155">
    <property type="term" value="F:phosphorelay sensor kinase activity"/>
    <property type="evidence" value="ECO:0007669"/>
    <property type="project" value="InterPro"/>
</dbReference>
<feature type="chain" id="PRO_5002626063" description="histidine kinase" evidence="14">
    <location>
        <begin position="21"/>
        <end position="1075"/>
    </location>
</feature>
<dbReference type="CDD" id="cd00082">
    <property type="entry name" value="HisKA"/>
    <property type="match status" value="1"/>
</dbReference>
<feature type="domain" description="PAC" evidence="18">
    <location>
        <begin position="635"/>
        <end position="687"/>
    </location>
</feature>
<dbReference type="SUPFAM" id="SSF52172">
    <property type="entry name" value="CheY-like"/>
    <property type="match status" value="1"/>
</dbReference>
<dbReference type="eggNOG" id="COG0834">
    <property type="taxonomic scope" value="Bacteria"/>
</dbReference>
<dbReference type="FunFam" id="3.30.565.10:FF:000078">
    <property type="entry name" value="Two-component sensor histidine kinase"/>
    <property type="match status" value="1"/>
</dbReference>
<dbReference type="InterPro" id="IPR000014">
    <property type="entry name" value="PAS"/>
</dbReference>
<name>A0LCI6_MAGMM</name>
<dbReference type="CDD" id="cd17546">
    <property type="entry name" value="REC_hyHK_CKI1_RcsC-like"/>
    <property type="match status" value="1"/>
</dbReference>
<dbReference type="GO" id="GO:0016020">
    <property type="term" value="C:membrane"/>
    <property type="evidence" value="ECO:0007669"/>
    <property type="project" value="UniProtKB-SubCell"/>
</dbReference>
<evidence type="ECO:0000256" key="1">
    <source>
        <dbReference type="ARBA" id="ARBA00000085"/>
    </source>
</evidence>
<keyword evidence="7 19" id="KW-0418">Kinase</keyword>
<dbReference type="Pfam" id="PF02518">
    <property type="entry name" value="HATPase_c"/>
    <property type="match status" value="1"/>
</dbReference>
<dbReference type="RefSeq" id="WP_011714742.1">
    <property type="nucleotide sequence ID" value="NC_008576.1"/>
</dbReference>
<dbReference type="Pfam" id="PF08447">
    <property type="entry name" value="PAS_3"/>
    <property type="match status" value="2"/>
</dbReference>
<keyword evidence="20" id="KW-1185">Reference proteome</keyword>
<keyword evidence="14" id="KW-0732">Signal</keyword>
<dbReference type="InterPro" id="IPR035965">
    <property type="entry name" value="PAS-like_dom_sf"/>
</dbReference>
<dbReference type="PANTHER" id="PTHR45339">
    <property type="entry name" value="HYBRID SIGNAL TRANSDUCTION HISTIDINE KINASE J"/>
    <property type="match status" value="1"/>
</dbReference>
<feature type="domain" description="PAC" evidence="18">
    <location>
        <begin position="508"/>
        <end position="560"/>
    </location>
</feature>
<evidence type="ECO:0000313" key="19">
    <source>
        <dbReference type="EMBL" id="ABK45679.1"/>
    </source>
</evidence>
<dbReference type="KEGG" id="mgm:Mmc1_3189"/>
<dbReference type="SMART" id="SM00448">
    <property type="entry name" value="REC"/>
    <property type="match status" value="1"/>
</dbReference>
<dbReference type="eggNOG" id="COG0784">
    <property type="taxonomic scope" value="Bacteria"/>
</dbReference>
<evidence type="ECO:0000256" key="10">
    <source>
        <dbReference type="ARBA" id="ARBA00023136"/>
    </source>
</evidence>
<comment type="subcellular location">
    <subcellularLocation>
        <location evidence="2">Membrane</location>
    </subcellularLocation>
</comment>
<dbReference type="InterPro" id="IPR036890">
    <property type="entry name" value="HATPase_C_sf"/>
</dbReference>
<feature type="domain" description="Histidine kinase" evidence="15">
    <location>
        <begin position="705"/>
        <end position="922"/>
    </location>
</feature>
<dbReference type="CDD" id="cd00130">
    <property type="entry name" value="PAS"/>
    <property type="match status" value="3"/>
</dbReference>
<dbReference type="SMART" id="SM00062">
    <property type="entry name" value="PBPb"/>
    <property type="match status" value="1"/>
</dbReference>
<dbReference type="Pfam" id="PF00497">
    <property type="entry name" value="SBP_bac_3"/>
    <property type="match status" value="1"/>
</dbReference>
<proteinExistence type="predicted"/>
<dbReference type="AlphaFoldDB" id="A0LCI6"/>
<dbReference type="InterPro" id="IPR036097">
    <property type="entry name" value="HisK_dim/P_sf"/>
</dbReference>
<feature type="coiled-coil region" evidence="12">
    <location>
        <begin position="281"/>
        <end position="308"/>
    </location>
</feature>
<dbReference type="SUPFAM" id="SSF55785">
    <property type="entry name" value="PYP-like sensor domain (PAS domain)"/>
    <property type="match status" value="3"/>
</dbReference>
<dbReference type="PROSITE" id="PS50113">
    <property type="entry name" value="PAC"/>
    <property type="match status" value="3"/>
</dbReference>
<sequence length="1075" mass="121270" precursor="true">MSRLVKWLLVLVLLPVVADAQQGERPWPVTVAVLQDFPPLYSLDTHGKPQGLAIDLLQQVAQQAQLKITYKVVQNWGQAMQLVRQGEADFVPGIGITEVRRAEFLFSHPMESVPVSCFVRKQNRSIQGLQDLPGYSVGVIAQSAAHTRLSQIPNMRLKLYQSIDEAFFQLLAGELDAFVTSRPVMEKKARKIAPQEMIKVVGEPLMDLKRGYLLSTQNRALLQRIDPIIQHLTRSARYGEIYARWYGTAAPFWSVEQVFWIMSALLVAVLVVGGLYRVFAIARYNRELQRSIAAQQQAEQRLQRSEERFALAMRGSNDGLWDWDIPTDRVTFSPRWLEMLGYQGAPQDADMRHWQAHIHPDDQPRVEQALGRFLSGDQQHYHSEYRMRHKDGHTIAVLSRAFVLRDATGRAIRMVGTHADITALKEQARRLRESETRFRAYFEQSVVGMVMASLDRHFIDANHAFCHMLGYSRGELLKMNFPQITYPDDLERDLVQFEQLRSGQVSAFEMEKRYLHRDGHPVWGLLSATTVKDELGQASYLIAQVQNIDTQKKALEQLRQSESMMRGYFELGLIGMATTTAQHGWVQINQRLCEILGYPEMALRQKSWAEITHPQDRQADEVAIERLRKGLSEGYALEKRFIRQDGAFIYASISAGCLRKEGGEIGHFLTLVQDITARKRMELALQEQKEQAEAANRAKSTFLAVMSHEIRTPMNAILGMAELLRESDLTSRQHWCVETLNRSGESLLSLINDILDLSKIEAERLTLEHVVFDLVQLVGDVCSLFGYEAQSKGLALKHHIAPTLPRYVVGDPIRLRQIMMNLVGNAVKFTKQGHVSVELNPLADGRLSFVIRDTGIGVSVEQQRNIFKPFTQADSSITREHGGTGLGLTICMRLVALMGGEMQLESTLGEGSCFHFELELPAAPPGAESVVGTPRTLADVASALRLESAAHHNDPILVVDDAEDNRMLVNVFLKKTRYTLVMAENGLEAVNAFKQQPFALVLMDIQMPLMDGYEATRQIRQWEQQKGSGRTPIIALTAHALSEESQQILEAGCDIHLTKPIRKSKLLEVLAEVLA</sequence>
<dbReference type="SUPFAM" id="SSF53850">
    <property type="entry name" value="Periplasmic binding protein-like II"/>
    <property type="match status" value="1"/>
</dbReference>
<dbReference type="InterPro" id="IPR001789">
    <property type="entry name" value="Sig_transdc_resp-reg_receiver"/>
</dbReference>
<keyword evidence="9" id="KW-0902">Two-component regulatory system</keyword>
<dbReference type="FunFam" id="1.10.287.130:FF:000038">
    <property type="entry name" value="Sensory transduction histidine kinase"/>
    <property type="match status" value="1"/>
</dbReference>
<dbReference type="PROSITE" id="PS50110">
    <property type="entry name" value="RESPONSE_REGULATORY"/>
    <property type="match status" value="1"/>
</dbReference>
<dbReference type="EC" id="2.7.13.3" evidence="3"/>
<evidence type="ECO:0000256" key="9">
    <source>
        <dbReference type="ARBA" id="ARBA00023012"/>
    </source>
</evidence>
<dbReference type="InterPro" id="IPR003594">
    <property type="entry name" value="HATPase_dom"/>
</dbReference>
<evidence type="ECO:0000259" key="17">
    <source>
        <dbReference type="PROSITE" id="PS50112"/>
    </source>
</evidence>
<keyword evidence="4 11" id="KW-0597">Phosphoprotein</keyword>
<feature type="modified residue" description="4-aspartylphosphate" evidence="11">
    <location>
        <position position="1004"/>
    </location>
</feature>
<dbReference type="InterPro" id="IPR005467">
    <property type="entry name" value="His_kinase_dom"/>
</dbReference>
<dbReference type="GO" id="GO:0005524">
    <property type="term" value="F:ATP binding"/>
    <property type="evidence" value="ECO:0007669"/>
    <property type="project" value="UniProtKB-KW"/>
</dbReference>
<feature type="domain" description="Response regulatory" evidence="16">
    <location>
        <begin position="955"/>
        <end position="1074"/>
    </location>
</feature>
<dbReference type="SMART" id="SM00091">
    <property type="entry name" value="PAS"/>
    <property type="match status" value="3"/>
</dbReference>
<dbReference type="SUPFAM" id="SSF47384">
    <property type="entry name" value="Homodimeric domain of signal transducing histidine kinase"/>
    <property type="match status" value="1"/>
</dbReference>
<keyword evidence="13" id="KW-1133">Transmembrane helix</keyword>
<dbReference type="CDD" id="cd16922">
    <property type="entry name" value="HATPase_EvgS-ArcB-TorS-like"/>
    <property type="match status" value="1"/>
</dbReference>
<evidence type="ECO:0000256" key="2">
    <source>
        <dbReference type="ARBA" id="ARBA00004370"/>
    </source>
</evidence>
<evidence type="ECO:0000256" key="4">
    <source>
        <dbReference type="ARBA" id="ARBA00022553"/>
    </source>
</evidence>
<evidence type="ECO:0000256" key="11">
    <source>
        <dbReference type="PROSITE-ProRule" id="PRU00169"/>
    </source>
</evidence>
<dbReference type="HOGENOM" id="CLU_000445_114_15_5"/>
<reference evidence="20" key="1">
    <citation type="journal article" date="2009" name="Appl. Environ. Microbiol.">
        <title>Complete genome sequence of the chemolithoautotrophic marine magnetotactic coccus strain MC-1.</title>
        <authorList>
            <person name="Schubbe S."/>
            <person name="Williams T.J."/>
            <person name="Xie G."/>
            <person name="Kiss H.E."/>
            <person name="Brettin T.S."/>
            <person name="Martinez D."/>
            <person name="Ross C.A."/>
            <person name="Schuler D."/>
            <person name="Cox B.L."/>
            <person name="Nealson K.H."/>
            <person name="Bazylinski D.A."/>
        </authorList>
    </citation>
    <scope>NUCLEOTIDE SEQUENCE [LARGE SCALE GENOMIC DNA]</scope>
    <source>
        <strain evidence="20">ATCC BAA-1437 / JCM 17883 / MC-1</strain>
    </source>
</reference>
<dbReference type="InterPro" id="IPR004358">
    <property type="entry name" value="Sig_transdc_His_kin-like_C"/>
</dbReference>
<dbReference type="InterPro" id="IPR001610">
    <property type="entry name" value="PAC"/>
</dbReference>
<dbReference type="Gene3D" id="3.30.565.10">
    <property type="entry name" value="Histidine kinase-like ATPase, C-terminal domain"/>
    <property type="match status" value="1"/>
</dbReference>
<dbReference type="SUPFAM" id="SSF55874">
    <property type="entry name" value="ATPase domain of HSP90 chaperone/DNA topoisomerase II/histidine kinase"/>
    <property type="match status" value="1"/>
</dbReference>
<feature type="transmembrane region" description="Helical" evidence="13">
    <location>
        <begin position="258"/>
        <end position="280"/>
    </location>
</feature>
<dbReference type="NCBIfam" id="TIGR00229">
    <property type="entry name" value="sensory_box"/>
    <property type="match status" value="3"/>
</dbReference>
<keyword evidence="13" id="KW-0812">Transmembrane</keyword>
<dbReference type="InterPro" id="IPR011006">
    <property type="entry name" value="CheY-like_superfamily"/>
</dbReference>
<dbReference type="Gene3D" id="3.40.190.10">
    <property type="entry name" value="Periplasmic binding protein-like II"/>
    <property type="match status" value="2"/>
</dbReference>
<dbReference type="Gene3D" id="1.10.287.130">
    <property type="match status" value="1"/>
</dbReference>
<keyword evidence="5 19" id="KW-0808">Transferase</keyword>
<keyword evidence="10 13" id="KW-0472">Membrane</keyword>
<dbReference type="Gene3D" id="3.40.50.2300">
    <property type="match status" value="1"/>
</dbReference>
<evidence type="ECO:0000256" key="5">
    <source>
        <dbReference type="ARBA" id="ARBA00022679"/>
    </source>
</evidence>
<dbReference type="EMBL" id="CP000471">
    <property type="protein sequence ID" value="ABK45679.1"/>
    <property type="molecule type" value="Genomic_DNA"/>
</dbReference>
<dbReference type="PROSITE" id="PS50109">
    <property type="entry name" value="HIS_KIN"/>
    <property type="match status" value="1"/>
</dbReference>
<dbReference type="InterPro" id="IPR001638">
    <property type="entry name" value="Solute-binding_3/MltF_N"/>
</dbReference>
<evidence type="ECO:0000256" key="6">
    <source>
        <dbReference type="ARBA" id="ARBA00022741"/>
    </source>
</evidence>
<evidence type="ECO:0000259" key="18">
    <source>
        <dbReference type="PROSITE" id="PS50113"/>
    </source>
</evidence>
<dbReference type="Gene3D" id="3.30.450.20">
    <property type="entry name" value="PAS domain"/>
    <property type="match status" value="3"/>
</dbReference>
<protein>
    <recommendedName>
        <fullName evidence="3">histidine kinase</fullName>
        <ecNumber evidence="3">2.7.13.3</ecNumber>
    </recommendedName>
</protein>
<evidence type="ECO:0000313" key="20">
    <source>
        <dbReference type="Proteomes" id="UP000002586"/>
    </source>
</evidence>
<reference evidence="19 20" key="2">
    <citation type="journal article" date="2012" name="Int. J. Syst. Evol. Microbiol.">
        <title>Magnetococcus marinus gen. nov., sp. nov., a marine, magnetotactic bacterium that represents a novel lineage (Magnetococcaceae fam. nov.; Magnetococcales ord. nov.) at the base of the Alphaproteobacteria.</title>
        <authorList>
            <person name="Bazylinski D.A."/>
            <person name="Williams T.J."/>
            <person name="Lefevre C.T."/>
            <person name="Berg R.J."/>
            <person name="Zhang C.L."/>
            <person name="Bowser S.S."/>
            <person name="Dean A.J."/>
            <person name="Beveridge T.J."/>
        </authorList>
    </citation>
    <scope>NUCLEOTIDE SEQUENCE [LARGE SCALE GENOMIC DNA]</scope>
    <source>
        <strain evidence="20">ATCC BAA-1437 / JCM 17883 / MC-1</strain>
    </source>
</reference>
<keyword evidence="6" id="KW-0547">Nucleotide-binding</keyword>
<dbReference type="PROSITE" id="PS50112">
    <property type="entry name" value="PAS"/>
    <property type="match status" value="1"/>
</dbReference>
<evidence type="ECO:0000256" key="8">
    <source>
        <dbReference type="ARBA" id="ARBA00022840"/>
    </source>
</evidence>
<dbReference type="InterPro" id="IPR000700">
    <property type="entry name" value="PAS-assoc_C"/>
</dbReference>
<dbReference type="SMART" id="SM00388">
    <property type="entry name" value="HisKA"/>
    <property type="match status" value="1"/>
</dbReference>
<keyword evidence="8" id="KW-0067">ATP-binding</keyword>
<dbReference type="Pfam" id="PF00512">
    <property type="entry name" value="HisKA"/>
    <property type="match status" value="1"/>
</dbReference>
<dbReference type="PRINTS" id="PR00344">
    <property type="entry name" value="BCTRLSENSOR"/>
</dbReference>
<gene>
    <name evidence="19" type="ordered locus">Mmc1_3189</name>
</gene>
<dbReference type="OrthoDB" id="9801651at2"/>
<dbReference type="STRING" id="156889.Mmc1_3189"/>
<evidence type="ECO:0000256" key="14">
    <source>
        <dbReference type="SAM" id="SignalP"/>
    </source>
</evidence>
<evidence type="ECO:0000256" key="7">
    <source>
        <dbReference type="ARBA" id="ARBA00022777"/>
    </source>
</evidence>
<feature type="signal peptide" evidence="14">
    <location>
        <begin position="1"/>
        <end position="20"/>
    </location>
</feature>
<dbReference type="InterPro" id="IPR013655">
    <property type="entry name" value="PAS_fold_3"/>
</dbReference>
<keyword evidence="12" id="KW-0175">Coiled coil</keyword>
<dbReference type="Proteomes" id="UP000002586">
    <property type="component" value="Chromosome"/>
</dbReference>
<dbReference type="PANTHER" id="PTHR45339:SF1">
    <property type="entry name" value="HYBRID SIGNAL TRANSDUCTION HISTIDINE KINASE J"/>
    <property type="match status" value="1"/>
</dbReference>
<dbReference type="eggNOG" id="COG2205">
    <property type="taxonomic scope" value="Bacteria"/>
</dbReference>
<dbReference type="CDD" id="cd13704">
    <property type="entry name" value="PBP2_HisK"/>
    <property type="match status" value="1"/>
</dbReference>
<dbReference type="Pfam" id="PF13426">
    <property type="entry name" value="PAS_9"/>
    <property type="match status" value="1"/>
</dbReference>
<dbReference type="SMART" id="SM00086">
    <property type="entry name" value="PAC"/>
    <property type="match status" value="3"/>
</dbReference>
<accession>A0LCI6</accession>
<feature type="domain" description="PAS" evidence="17">
    <location>
        <begin position="434"/>
        <end position="504"/>
    </location>
</feature>
<organism evidence="19 20">
    <name type="scientific">Magnetococcus marinus (strain ATCC BAA-1437 / JCM 17883 / MC-1)</name>
    <dbReference type="NCBI Taxonomy" id="156889"/>
    <lineage>
        <taxon>Bacteria</taxon>
        <taxon>Pseudomonadati</taxon>
        <taxon>Pseudomonadota</taxon>
        <taxon>Magnetococcia</taxon>
        <taxon>Magnetococcales</taxon>
        <taxon>Magnetococcaceae</taxon>
        <taxon>Magnetococcus</taxon>
    </lineage>
</organism>
<evidence type="ECO:0000256" key="3">
    <source>
        <dbReference type="ARBA" id="ARBA00012438"/>
    </source>
</evidence>